<dbReference type="AlphaFoldDB" id="A0A401GHA8"/>
<dbReference type="Gene3D" id="3.30.70.270">
    <property type="match status" value="1"/>
</dbReference>
<dbReference type="PANTHER" id="PTHR24559:SF444">
    <property type="entry name" value="REVERSE TRANSCRIPTASE DOMAIN-CONTAINING PROTEIN"/>
    <property type="match status" value="1"/>
</dbReference>
<keyword evidence="4" id="KW-1185">Reference proteome</keyword>
<name>A0A401GHA8_9APHY</name>
<feature type="compositionally biased region" description="Low complexity" evidence="1">
    <location>
        <begin position="18"/>
        <end position="27"/>
    </location>
</feature>
<reference evidence="3 4" key="1">
    <citation type="journal article" date="2018" name="Sci. Rep.">
        <title>Genome sequence of the cauliflower mushroom Sparassis crispa (Hanabiratake) and its association with beneficial usage.</title>
        <authorList>
            <person name="Kiyama R."/>
            <person name="Furutani Y."/>
            <person name="Kawaguchi K."/>
            <person name="Nakanishi T."/>
        </authorList>
    </citation>
    <scope>NUCLEOTIDE SEQUENCE [LARGE SCALE GENOMIC DNA]</scope>
</reference>
<dbReference type="Gene3D" id="3.10.10.10">
    <property type="entry name" value="HIV Type 1 Reverse Transcriptase, subunit A, domain 1"/>
    <property type="match status" value="1"/>
</dbReference>
<dbReference type="PANTHER" id="PTHR24559">
    <property type="entry name" value="TRANSPOSON TY3-I GAG-POL POLYPROTEIN"/>
    <property type="match status" value="1"/>
</dbReference>
<dbReference type="InterPro" id="IPR021109">
    <property type="entry name" value="Peptidase_aspartic_dom_sf"/>
</dbReference>
<sequence length="648" mass="73104">MSVRLDFKHSDDQYNKQTPTTTPPVTVHQLAEPTRFTKKDSPSTPMISPEKPDATPFPPKVNTEDGWRERERRKREKRSQPQDEQTSPASRPFKPTNYHFTSNIQENVSIDQVQEQLLDTKVTLPLHDILSALSELQKRFASLTKTCKEFGAKASIYDCDEVDEDNTSADMPQSGKEQTAQALLMFSTKDDLMHILEWYAGAVSLGAKWFFAMACGVVQAKFGTKDVTFLVDSGLELNLILRHIFDQSGVDIDEDGARWSLRGIYGDPVPLLGCCRDAHIEIHGKRFDHHFFVSRSETGNHDGILGQPWLQWFVARIDYERAGSMTLQAFPSGCKSDESVKIIVVGPDHQQNADRLVPDVLSEPSLTEGSTSAYIPRLGKTLHCLLGDVNYSDPLDALNAISLNPPETFDHMLHHVHHTLPSSSVPLPSPWTTRALNEHASRVYAVNRYKPVHRKKFNPVDIPPFVPLPTHPPPCSEFTPTERMTQERLDTIMAKIEPGFLSEQELDLIAFVLVRRQNAIAWTDEEREHTPWICPPFKIPEAIKTDVRDTVLKYRDLGKYEYSSASYRSQLMAVLKKSGAIRLVHNLEDLNAVTIRDSALPPNIDELVDSFVGRHIYMMADLFSGFNARILATESRNLTTFHSPAGPM</sequence>
<dbReference type="InterPro" id="IPR025165">
    <property type="entry name" value="DUF4100"/>
</dbReference>
<feature type="domain" description="DUF4100" evidence="2">
    <location>
        <begin position="4"/>
        <end position="153"/>
    </location>
</feature>
<organism evidence="3 4">
    <name type="scientific">Sparassis crispa</name>
    <dbReference type="NCBI Taxonomy" id="139825"/>
    <lineage>
        <taxon>Eukaryota</taxon>
        <taxon>Fungi</taxon>
        <taxon>Dikarya</taxon>
        <taxon>Basidiomycota</taxon>
        <taxon>Agaricomycotina</taxon>
        <taxon>Agaricomycetes</taxon>
        <taxon>Polyporales</taxon>
        <taxon>Sparassidaceae</taxon>
        <taxon>Sparassis</taxon>
    </lineage>
</organism>
<dbReference type="STRING" id="139825.A0A401GHA8"/>
<dbReference type="EMBL" id="BFAD01000003">
    <property type="protein sequence ID" value="GBE81483.1"/>
    <property type="molecule type" value="Genomic_DNA"/>
</dbReference>
<dbReference type="Gene3D" id="2.40.70.10">
    <property type="entry name" value="Acid Proteases"/>
    <property type="match status" value="1"/>
</dbReference>
<dbReference type="InParanoid" id="A0A401GHA8"/>
<feature type="region of interest" description="Disordered" evidence="1">
    <location>
        <begin position="1"/>
        <end position="99"/>
    </location>
</feature>
<evidence type="ECO:0000313" key="4">
    <source>
        <dbReference type="Proteomes" id="UP000287166"/>
    </source>
</evidence>
<evidence type="ECO:0000313" key="3">
    <source>
        <dbReference type="EMBL" id="GBE81483.1"/>
    </source>
</evidence>
<dbReference type="InterPro" id="IPR053134">
    <property type="entry name" value="RNA-dir_DNA_polymerase"/>
</dbReference>
<dbReference type="GeneID" id="38778400"/>
<dbReference type="InterPro" id="IPR043128">
    <property type="entry name" value="Rev_trsase/Diguanyl_cyclase"/>
</dbReference>
<dbReference type="Proteomes" id="UP000287166">
    <property type="component" value="Unassembled WGS sequence"/>
</dbReference>
<protein>
    <recommendedName>
        <fullName evidence="2">DUF4100 domain-containing protein</fullName>
    </recommendedName>
</protein>
<gene>
    <name evidence="3" type="ORF">SCP_0312120</name>
</gene>
<dbReference type="RefSeq" id="XP_027612396.1">
    <property type="nucleotide sequence ID" value="XM_027756595.1"/>
</dbReference>
<dbReference type="OrthoDB" id="2758461at2759"/>
<accession>A0A401GHA8</accession>
<proteinExistence type="predicted"/>
<evidence type="ECO:0000256" key="1">
    <source>
        <dbReference type="SAM" id="MobiDB-lite"/>
    </source>
</evidence>
<comment type="caution">
    <text evidence="3">The sequence shown here is derived from an EMBL/GenBank/DDBJ whole genome shotgun (WGS) entry which is preliminary data.</text>
</comment>
<dbReference type="SUPFAM" id="SSF56672">
    <property type="entry name" value="DNA/RNA polymerases"/>
    <property type="match status" value="1"/>
</dbReference>
<dbReference type="InterPro" id="IPR043502">
    <property type="entry name" value="DNA/RNA_pol_sf"/>
</dbReference>
<evidence type="ECO:0000259" key="2">
    <source>
        <dbReference type="Pfam" id="PF13352"/>
    </source>
</evidence>
<dbReference type="CDD" id="cd00303">
    <property type="entry name" value="retropepsin_like"/>
    <property type="match status" value="1"/>
</dbReference>
<dbReference type="Pfam" id="PF13352">
    <property type="entry name" value="DUF4100"/>
    <property type="match status" value="1"/>
</dbReference>
<feature type="compositionally biased region" description="Basic and acidic residues" evidence="1">
    <location>
        <begin position="1"/>
        <end position="14"/>
    </location>
</feature>